<dbReference type="GO" id="GO:0005096">
    <property type="term" value="F:GTPase activator activity"/>
    <property type="evidence" value="ECO:0007669"/>
    <property type="project" value="UniProtKB-KW"/>
</dbReference>
<evidence type="ECO:0000313" key="13">
    <source>
        <dbReference type="EMBL" id="KDP38077.1"/>
    </source>
</evidence>
<evidence type="ECO:0000256" key="3">
    <source>
        <dbReference type="ARBA" id="ARBA00022468"/>
    </source>
</evidence>
<evidence type="ECO:0000256" key="7">
    <source>
        <dbReference type="ARBA" id="ARBA00022837"/>
    </source>
</evidence>
<evidence type="ECO:0000313" key="14">
    <source>
        <dbReference type="Proteomes" id="UP000027138"/>
    </source>
</evidence>
<dbReference type="AlphaFoldDB" id="A0A067KPK1"/>
<dbReference type="EMBL" id="KK914370">
    <property type="protein sequence ID" value="KDP38077.1"/>
    <property type="molecule type" value="Genomic_DNA"/>
</dbReference>
<dbReference type="SUPFAM" id="SSF49562">
    <property type="entry name" value="C2 domain (Calcium/lipid-binding domain, CaLB)"/>
    <property type="match status" value="1"/>
</dbReference>
<evidence type="ECO:0000256" key="11">
    <source>
        <dbReference type="ARBA" id="ARBA00024037"/>
    </source>
</evidence>
<feature type="domain" description="C2" evidence="12">
    <location>
        <begin position="1"/>
        <end position="106"/>
    </location>
</feature>
<dbReference type="GO" id="GO:0005634">
    <property type="term" value="C:nucleus"/>
    <property type="evidence" value="ECO:0007669"/>
    <property type="project" value="UniProtKB-SubCell"/>
</dbReference>
<gene>
    <name evidence="13" type="ORF">JCGZ_04720</name>
</gene>
<evidence type="ECO:0000256" key="5">
    <source>
        <dbReference type="ARBA" id="ARBA00022682"/>
    </source>
</evidence>
<organism evidence="13 14">
    <name type="scientific">Jatropha curcas</name>
    <name type="common">Barbados nut</name>
    <dbReference type="NCBI Taxonomy" id="180498"/>
    <lineage>
        <taxon>Eukaryota</taxon>
        <taxon>Viridiplantae</taxon>
        <taxon>Streptophyta</taxon>
        <taxon>Embryophyta</taxon>
        <taxon>Tracheophyta</taxon>
        <taxon>Spermatophyta</taxon>
        <taxon>Magnoliopsida</taxon>
        <taxon>eudicotyledons</taxon>
        <taxon>Gunneridae</taxon>
        <taxon>Pentapetalae</taxon>
        <taxon>rosids</taxon>
        <taxon>fabids</taxon>
        <taxon>Malpighiales</taxon>
        <taxon>Euphorbiaceae</taxon>
        <taxon>Crotonoideae</taxon>
        <taxon>Jatropheae</taxon>
        <taxon>Jatropha</taxon>
    </lineage>
</organism>
<keyword evidence="8" id="KW-0446">Lipid-binding</keyword>
<proteinExistence type="inferred from homology"/>
<dbReference type="PANTHER" id="PTHR45933">
    <property type="entry name" value="PROTEIN C2-DOMAIN ABA-RELATED 4"/>
    <property type="match status" value="1"/>
</dbReference>
<evidence type="ECO:0000256" key="1">
    <source>
        <dbReference type="ARBA" id="ARBA00004123"/>
    </source>
</evidence>
<comment type="subcellular location">
    <subcellularLocation>
        <location evidence="2">Cell membrane</location>
    </subcellularLocation>
    <subcellularLocation>
        <location evidence="1">Nucleus</location>
    </subcellularLocation>
</comment>
<keyword evidence="5" id="KW-0938">Abscisic acid signaling pathway</keyword>
<protein>
    <recommendedName>
        <fullName evidence="12">C2 domain-containing protein</fullName>
    </recommendedName>
</protein>
<dbReference type="Gene3D" id="2.60.40.150">
    <property type="entry name" value="C2 domain"/>
    <property type="match status" value="1"/>
</dbReference>
<dbReference type="KEGG" id="jcu:105634081"/>
<evidence type="ECO:0000256" key="10">
    <source>
        <dbReference type="ARBA" id="ARBA00023242"/>
    </source>
</evidence>
<dbReference type="GO" id="GO:0009738">
    <property type="term" value="P:abscisic acid-activated signaling pathway"/>
    <property type="evidence" value="ECO:0007669"/>
    <property type="project" value="UniProtKB-KW"/>
</dbReference>
<keyword evidence="7" id="KW-0106">Calcium</keyword>
<evidence type="ECO:0000259" key="12">
    <source>
        <dbReference type="PROSITE" id="PS50004"/>
    </source>
</evidence>
<reference evidence="13 14" key="1">
    <citation type="journal article" date="2014" name="PLoS ONE">
        <title>Global Analysis of Gene Expression Profiles in Physic Nut (Jatropha curcas L.) Seedlings Exposed to Salt Stress.</title>
        <authorList>
            <person name="Zhang L."/>
            <person name="Zhang C."/>
            <person name="Wu P."/>
            <person name="Chen Y."/>
            <person name="Li M."/>
            <person name="Jiang H."/>
            <person name="Wu G."/>
        </authorList>
    </citation>
    <scope>NUCLEOTIDE SEQUENCE [LARGE SCALE GENOMIC DNA]</scope>
    <source>
        <strain evidence="14">cv. GZQX0401</strain>
        <tissue evidence="13">Young leaves</tissue>
    </source>
</reference>
<keyword evidence="6" id="KW-0479">Metal-binding</keyword>
<dbReference type="PROSITE" id="PS50004">
    <property type="entry name" value="C2"/>
    <property type="match status" value="1"/>
</dbReference>
<evidence type="ECO:0000256" key="2">
    <source>
        <dbReference type="ARBA" id="ARBA00004236"/>
    </source>
</evidence>
<evidence type="ECO:0000256" key="8">
    <source>
        <dbReference type="ARBA" id="ARBA00023121"/>
    </source>
</evidence>
<dbReference type="GO" id="GO:0005886">
    <property type="term" value="C:plasma membrane"/>
    <property type="evidence" value="ECO:0007669"/>
    <property type="project" value="UniProtKB-SubCell"/>
</dbReference>
<dbReference type="InterPro" id="IPR035892">
    <property type="entry name" value="C2_domain_sf"/>
</dbReference>
<dbReference type="OrthoDB" id="73919at2759"/>
<dbReference type="Proteomes" id="UP000027138">
    <property type="component" value="Unassembled WGS sequence"/>
</dbReference>
<keyword evidence="9" id="KW-0472">Membrane</keyword>
<accession>A0A067KPK1</accession>
<evidence type="ECO:0000256" key="6">
    <source>
        <dbReference type="ARBA" id="ARBA00022723"/>
    </source>
</evidence>
<keyword evidence="3" id="KW-0343">GTPase activation</keyword>
<name>A0A067KPK1_JATCU</name>
<dbReference type="PANTHER" id="PTHR45933:SF12">
    <property type="entry name" value="PROTEIN C2-DOMAIN ABA-RELATED 9"/>
    <property type="match status" value="1"/>
</dbReference>
<dbReference type="InterPro" id="IPR000008">
    <property type="entry name" value="C2_dom"/>
</dbReference>
<keyword evidence="4" id="KW-1003">Cell membrane</keyword>
<sequence length="171" mass="19343">MEDILGLLRIRILRGRNLVDRDVGGSDPYVVVTMEPHTLKTGVVKNNCNPEWNEELTLSVTDVDVPIRLTVFDKDKFTADDKIGDAEIDIKPYIKILKMGLENLPNGCVVSRVQPNRTNCLADESHMVWNNGKIIQNMPLRLRNVESGEVEVQLEWIHVPGCKGLEIERLS</sequence>
<dbReference type="GO" id="GO:0046872">
    <property type="term" value="F:metal ion binding"/>
    <property type="evidence" value="ECO:0007669"/>
    <property type="project" value="UniProtKB-KW"/>
</dbReference>
<keyword evidence="10" id="KW-0539">Nucleus</keyword>
<keyword evidence="14" id="KW-1185">Reference proteome</keyword>
<dbReference type="GO" id="GO:0008289">
    <property type="term" value="F:lipid binding"/>
    <property type="evidence" value="ECO:0007669"/>
    <property type="project" value="UniProtKB-KW"/>
</dbReference>
<comment type="similarity">
    <text evidence="11">Belongs to the plant CAR protein family.</text>
</comment>
<evidence type="ECO:0000256" key="4">
    <source>
        <dbReference type="ARBA" id="ARBA00022475"/>
    </source>
</evidence>
<evidence type="ECO:0000256" key="9">
    <source>
        <dbReference type="ARBA" id="ARBA00023136"/>
    </source>
</evidence>
<dbReference type="SMART" id="SM00239">
    <property type="entry name" value="C2"/>
    <property type="match status" value="1"/>
</dbReference>
<dbReference type="Pfam" id="PF00168">
    <property type="entry name" value="C2"/>
    <property type="match status" value="1"/>
</dbReference>
<dbReference type="InterPro" id="IPR044562">
    <property type="entry name" value="CAR1-11"/>
</dbReference>